<keyword evidence="10 13" id="KW-0472">Membrane</keyword>
<evidence type="ECO:0000256" key="4">
    <source>
        <dbReference type="ARBA" id="ARBA00010473"/>
    </source>
</evidence>
<evidence type="ECO:0000256" key="1">
    <source>
        <dbReference type="ARBA" id="ARBA00003389"/>
    </source>
</evidence>
<accession>A0A8H4VHV3</accession>
<protein>
    <submittedName>
        <fullName evidence="14">Nuclear membrane fusion protein Kar5</fullName>
    </submittedName>
</protein>
<evidence type="ECO:0000256" key="2">
    <source>
        <dbReference type="ARBA" id="ARBA00004126"/>
    </source>
</evidence>
<sequence>MTRQAKKRYGLRGLCVWYLFVSFAEATVWGAGFFQDRSRPSTRLRMDSRGPPQPIPSSSKSAQIYAVALRELQELESEPLCHRIAARLLVNNCQLLDGQDDATILTDSGRATRDFVDFFAASLAICDLERGSFAIPQSCSHFREPFLAELPIPNKPQLHVSPSQIDNCLRGLARSDSAWNTWVSYRHKALRFCDAARADNDKDSKIHVFQRVTKVMDKMASQMEAELDARFEVLNKMFRDTSANVEGISPKLDELRAGLVRLWQNVSRDVYQGTQQTANSLNKGLKSAQGLEKLLQRLLTTTLEHDERVRRSHELALRAATSSLSSDVGTVMALLETAVEASTSLHRELMESRSRAAEITQSQERLEAGMQRLSKTASALSVEQERQTAMLEQAQQSARQLSDMLISVSATAVKFRKSLIGGFGFVRWWPCFVFPIVVLVVGSYGLAPSAARNMVLVCLGGSFGFLMLLLRQGSGGWADDGLMPATSTAYANASAYSGYG</sequence>
<reference evidence="14 15" key="1">
    <citation type="journal article" date="2020" name="G3 (Bethesda)">
        <title>Genetic Underpinnings of Host Manipulation by Ophiocordyceps as Revealed by Comparative Transcriptomics.</title>
        <authorList>
            <person name="Will I."/>
            <person name="Das B."/>
            <person name="Trinh T."/>
            <person name="Brachmann A."/>
            <person name="Ohm R.A."/>
            <person name="de Bekker C."/>
        </authorList>
    </citation>
    <scope>NUCLEOTIDE SEQUENCE [LARGE SCALE GENOMIC DNA]</scope>
    <source>
        <strain evidence="14 15">EC05</strain>
    </source>
</reference>
<dbReference type="GO" id="GO:0005789">
    <property type="term" value="C:endoplasmic reticulum membrane"/>
    <property type="evidence" value="ECO:0007669"/>
    <property type="project" value="UniProtKB-SubCell"/>
</dbReference>
<keyword evidence="5" id="KW-0415">Karyogamy</keyword>
<proteinExistence type="inferred from homology"/>
<dbReference type="GO" id="GO:0000742">
    <property type="term" value="P:karyogamy involved in conjugation with cellular fusion"/>
    <property type="evidence" value="ECO:0007669"/>
    <property type="project" value="InterPro"/>
</dbReference>
<dbReference type="PANTHER" id="PTHR28012:SF1">
    <property type="entry name" value="NUCLEAR FUSION PROTEIN KAR5"/>
    <property type="match status" value="1"/>
</dbReference>
<evidence type="ECO:0000256" key="6">
    <source>
        <dbReference type="ARBA" id="ARBA00022692"/>
    </source>
</evidence>
<dbReference type="PANTHER" id="PTHR28012">
    <property type="entry name" value="NUCLEAR FUSION PROTEIN KAR5"/>
    <property type="match status" value="1"/>
</dbReference>
<keyword evidence="11" id="KW-0325">Glycoprotein</keyword>
<evidence type="ECO:0000256" key="7">
    <source>
        <dbReference type="ARBA" id="ARBA00022729"/>
    </source>
</evidence>
<gene>
    <name evidence="14" type="ORF">GQ602_001488</name>
</gene>
<evidence type="ECO:0000256" key="13">
    <source>
        <dbReference type="SAM" id="Phobius"/>
    </source>
</evidence>
<keyword evidence="9 13" id="KW-1133">Transmembrane helix</keyword>
<evidence type="ECO:0000256" key="3">
    <source>
        <dbReference type="ARBA" id="ARBA00004586"/>
    </source>
</evidence>
<dbReference type="GO" id="GO:0048288">
    <property type="term" value="P:nuclear membrane fusion involved in karyogamy"/>
    <property type="evidence" value="ECO:0007669"/>
    <property type="project" value="InterPro"/>
</dbReference>
<evidence type="ECO:0000313" key="15">
    <source>
        <dbReference type="Proteomes" id="UP000562929"/>
    </source>
</evidence>
<dbReference type="InterPro" id="IPR007292">
    <property type="entry name" value="Nuclear_fusion_Kar5"/>
</dbReference>
<organism evidence="14 15">
    <name type="scientific">Ophiocordyceps camponoti-floridani</name>
    <dbReference type="NCBI Taxonomy" id="2030778"/>
    <lineage>
        <taxon>Eukaryota</taxon>
        <taxon>Fungi</taxon>
        <taxon>Dikarya</taxon>
        <taxon>Ascomycota</taxon>
        <taxon>Pezizomycotina</taxon>
        <taxon>Sordariomycetes</taxon>
        <taxon>Hypocreomycetidae</taxon>
        <taxon>Hypocreales</taxon>
        <taxon>Ophiocordycipitaceae</taxon>
        <taxon>Ophiocordyceps</taxon>
    </lineage>
</organism>
<dbReference type="EMBL" id="JAACLJ010000001">
    <property type="protein sequence ID" value="KAF4595875.1"/>
    <property type="molecule type" value="Genomic_DNA"/>
</dbReference>
<dbReference type="GO" id="GO:0031965">
    <property type="term" value="C:nuclear membrane"/>
    <property type="evidence" value="ECO:0007669"/>
    <property type="project" value="UniProtKB-SubCell"/>
</dbReference>
<comment type="subcellular location">
    <subcellularLocation>
        <location evidence="3">Endoplasmic reticulum membrane</location>
    </subcellularLocation>
    <subcellularLocation>
        <location evidence="2">Nucleus membrane</location>
    </subcellularLocation>
</comment>
<dbReference type="OrthoDB" id="5311848at2759"/>
<keyword evidence="7" id="KW-0732">Signal</keyword>
<comment type="caution">
    <text evidence="14">The sequence shown here is derived from an EMBL/GenBank/DDBJ whole genome shotgun (WGS) entry which is preliminary data.</text>
</comment>
<keyword evidence="15" id="KW-1185">Reference proteome</keyword>
<comment type="function">
    <text evidence="1">Required for nuclear membrane fusion during karyogamy.</text>
</comment>
<evidence type="ECO:0000313" key="14">
    <source>
        <dbReference type="EMBL" id="KAF4595875.1"/>
    </source>
</evidence>
<feature type="transmembrane region" description="Helical" evidence="13">
    <location>
        <begin position="426"/>
        <end position="447"/>
    </location>
</feature>
<name>A0A8H4VHV3_9HYPO</name>
<evidence type="ECO:0000256" key="5">
    <source>
        <dbReference type="ARBA" id="ARBA00022459"/>
    </source>
</evidence>
<keyword evidence="12" id="KW-0539">Nucleus</keyword>
<keyword evidence="8" id="KW-0256">Endoplasmic reticulum</keyword>
<evidence type="ECO:0000256" key="9">
    <source>
        <dbReference type="ARBA" id="ARBA00022989"/>
    </source>
</evidence>
<evidence type="ECO:0000256" key="10">
    <source>
        <dbReference type="ARBA" id="ARBA00023136"/>
    </source>
</evidence>
<evidence type="ECO:0000256" key="12">
    <source>
        <dbReference type="ARBA" id="ARBA00023242"/>
    </source>
</evidence>
<dbReference type="Proteomes" id="UP000562929">
    <property type="component" value="Unassembled WGS sequence"/>
</dbReference>
<keyword evidence="6 13" id="KW-0812">Transmembrane</keyword>
<comment type="similarity">
    <text evidence="4">Belongs to the KAR5 family.</text>
</comment>
<feature type="transmembrane region" description="Helical" evidence="13">
    <location>
        <begin position="454"/>
        <end position="473"/>
    </location>
</feature>
<evidence type="ECO:0000256" key="8">
    <source>
        <dbReference type="ARBA" id="ARBA00022824"/>
    </source>
</evidence>
<dbReference type="AlphaFoldDB" id="A0A8H4VHV3"/>
<evidence type="ECO:0000256" key="11">
    <source>
        <dbReference type="ARBA" id="ARBA00023180"/>
    </source>
</evidence>